<evidence type="ECO:0000256" key="1">
    <source>
        <dbReference type="SAM" id="Phobius"/>
    </source>
</evidence>
<feature type="transmembrane region" description="Helical" evidence="1">
    <location>
        <begin position="78"/>
        <end position="104"/>
    </location>
</feature>
<keyword evidence="1" id="KW-0812">Transmembrane</keyword>
<comment type="caution">
    <text evidence="2">The sequence shown here is derived from an EMBL/GenBank/DDBJ whole genome shotgun (WGS) entry which is preliminary data.</text>
</comment>
<evidence type="ECO:0000313" key="2">
    <source>
        <dbReference type="EMBL" id="NEN04495.1"/>
    </source>
</evidence>
<dbReference type="EMBL" id="JAAGWY010000001">
    <property type="protein sequence ID" value="NEN04495.1"/>
    <property type="molecule type" value="Genomic_DNA"/>
</dbReference>
<gene>
    <name evidence="2" type="ORF">G3T36_01285</name>
</gene>
<sequence>MREDRNYATVVAFFASFLYLAILVAAFGLISLYSNIEVIDVADAGPLVGPVMVGCATVAVLVSLVVRGRSVPADEQRIAPLAALLIGVIAYVVFVLSGGIAYAIGGDEPLGFLTFSFHMFASWFSLATGIAAAVVAFVYQLVLVGRFQQKGRPRWPWERDDEDKE</sequence>
<dbReference type="InterPro" id="IPR046124">
    <property type="entry name" value="DUF6121"/>
</dbReference>
<evidence type="ECO:0000313" key="3">
    <source>
        <dbReference type="Proteomes" id="UP000474967"/>
    </source>
</evidence>
<dbReference type="RefSeq" id="WP_163287611.1">
    <property type="nucleotide sequence ID" value="NZ_JAAGWY010000001.1"/>
</dbReference>
<organism evidence="2 3">
    <name type="scientific">Leifsonia tongyongensis</name>
    <dbReference type="NCBI Taxonomy" id="1268043"/>
    <lineage>
        <taxon>Bacteria</taxon>
        <taxon>Bacillati</taxon>
        <taxon>Actinomycetota</taxon>
        <taxon>Actinomycetes</taxon>
        <taxon>Micrococcales</taxon>
        <taxon>Microbacteriaceae</taxon>
        <taxon>Leifsonia</taxon>
    </lineage>
</organism>
<proteinExistence type="predicted"/>
<feature type="transmembrane region" description="Helical" evidence="1">
    <location>
        <begin position="124"/>
        <end position="144"/>
    </location>
</feature>
<dbReference type="Proteomes" id="UP000474967">
    <property type="component" value="Unassembled WGS sequence"/>
</dbReference>
<feature type="transmembrane region" description="Helical" evidence="1">
    <location>
        <begin position="45"/>
        <end position="66"/>
    </location>
</feature>
<name>A0A6L9XT98_9MICO</name>
<reference evidence="2 3" key="1">
    <citation type="journal article" date="2014" name="J. Microbiol.">
        <title>Diaminobutyricibacter tongyongensis gen. nov., sp. nov. and Homoserinibacter gongjuensis gen. nov., sp. nov. belong to the family Microbacteriaceae.</title>
        <authorList>
            <person name="Kim S.J."/>
            <person name="Ahn J.H."/>
            <person name="Weon H.Y."/>
            <person name="Hamada M."/>
            <person name="Suzuki K."/>
            <person name="Kwon S.W."/>
        </authorList>
    </citation>
    <scope>NUCLEOTIDE SEQUENCE [LARGE SCALE GENOMIC DNA]</scope>
    <source>
        <strain evidence="2 3">NBRC 108724</strain>
    </source>
</reference>
<keyword evidence="1" id="KW-1133">Transmembrane helix</keyword>
<dbReference type="AlphaFoldDB" id="A0A6L9XT98"/>
<dbReference type="Pfam" id="PF19616">
    <property type="entry name" value="DUF6121"/>
    <property type="match status" value="1"/>
</dbReference>
<feature type="transmembrane region" description="Helical" evidence="1">
    <location>
        <begin position="7"/>
        <end position="33"/>
    </location>
</feature>
<keyword evidence="1" id="KW-0472">Membrane</keyword>
<protein>
    <submittedName>
        <fullName evidence="2">Uncharacterized protein</fullName>
    </submittedName>
</protein>
<keyword evidence="3" id="KW-1185">Reference proteome</keyword>
<accession>A0A6L9XT98</accession>